<organism evidence="3 4">
    <name type="scientific">Helicocarpus griseus UAMH5409</name>
    <dbReference type="NCBI Taxonomy" id="1447875"/>
    <lineage>
        <taxon>Eukaryota</taxon>
        <taxon>Fungi</taxon>
        <taxon>Dikarya</taxon>
        <taxon>Ascomycota</taxon>
        <taxon>Pezizomycotina</taxon>
        <taxon>Eurotiomycetes</taxon>
        <taxon>Eurotiomycetidae</taxon>
        <taxon>Onygenales</taxon>
        <taxon>Ajellomycetaceae</taxon>
        <taxon>Helicocarpus</taxon>
    </lineage>
</organism>
<evidence type="ECO:0000313" key="4">
    <source>
        <dbReference type="Proteomes" id="UP000223968"/>
    </source>
</evidence>
<comment type="caution">
    <text evidence="3">The sequence shown here is derived from an EMBL/GenBank/DDBJ whole genome shotgun (WGS) entry which is preliminary data.</text>
</comment>
<evidence type="ECO:0000313" key="3">
    <source>
        <dbReference type="EMBL" id="PGH10980.1"/>
    </source>
</evidence>
<dbReference type="Pfam" id="PF00646">
    <property type="entry name" value="F-box"/>
    <property type="match status" value="1"/>
</dbReference>
<reference evidence="3 4" key="1">
    <citation type="submission" date="2017-10" db="EMBL/GenBank/DDBJ databases">
        <title>Comparative genomics in systemic dimorphic fungi from Ajellomycetaceae.</title>
        <authorList>
            <person name="Munoz J.F."/>
            <person name="Mcewen J.G."/>
            <person name="Clay O.K."/>
            <person name="Cuomo C.A."/>
        </authorList>
    </citation>
    <scope>NUCLEOTIDE SEQUENCE [LARGE SCALE GENOMIC DNA]</scope>
    <source>
        <strain evidence="3 4">UAMH5409</strain>
    </source>
</reference>
<name>A0A2B7XPV5_9EURO</name>
<dbReference type="PROSITE" id="PS50181">
    <property type="entry name" value="FBOX"/>
    <property type="match status" value="1"/>
</dbReference>
<evidence type="ECO:0000256" key="1">
    <source>
        <dbReference type="SAM" id="MobiDB-lite"/>
    </source>
</evidence>
<feature type="domain" description="F-box" evidence="2">
    <location>
        <begin position="1"/>
        <end position="48"/>
    </location>
</feature>
<dbReference type="AlphaFoldDB" id="A0A2B7XPV5"/>
<gene>
    <name evidence="3" type="ORF">AJ79_05131</name>
</gene>
<dbReference type="Proteomes" id="UP000223968">
    <property type="component" value="Unassembled WGS sequence"/>
</dbReference>
<sequence length="330" mass="37551">MLLSLPNELILLVLDPFPTRSLLTFSLVCHRIHTIIARLIHCRLYTAISNLGADNTFLECYHPAFKPVGPYLKCAHLNTDALCENSDDSIVNNNHRRQSDSSQFTAPEYLSRLKASYSHFLPLCCSQGPWINTNISITTPPRYIAEELANTEHSNNVHIRGSICLDENELFSQLITTVWLWGRKKQRCMLDGGVVRIWRKWLRDRGREKATERDWVVNDQGSDSSGDYDDNFPAPQASLEKSSGEIRENVHPWEDPSILWILGEKRAGLKFRVWHRRRPDGMPLGGGLGNDLADNDDDNENSPVNYDVEVQELVIRTTALLSAIEKGWCL</sequence>
<protein>
    <recommendedName>
        <fullName evidence="2">F-box domain-containing protein</fullName>
    </recommendedName>
</protein>
<proteinExistence type="predicted"/>
<dbReference type="CDD" id="cd09917">
    <property type="entry name" value="F-box_SF"/>
    <property type="match status" value="1"/>
</dbReference>
<keyword evidence="4" id="KW-1185">Reference proteome</keyword>
<dbReference type="EMBL" id="PDNB01000079">
    <property type="protein sequence ID" value="PGH10980.1"/>
    <property type="molecule type" value="Genomic_DNA"/>
</dbReference>
<feature type="region of interest" description="Disordered" evidence="1">
    <location>
        <begin position="212"/>
        <end position="245"/>
    </location>
</feature>
<evidence type="ECO:0000259" key="2">
    <source>
        <dbReference type="PROSITE" id="PS50181"/>
    </source>
</evidence>
<dbReference type="OrthoDB" id="9981546at2759"/>
<dbReference type="SMART" id="SM00256">
    <property type="entry name" value="FBOX"/>
    <property type="match status" value="1"/>
</dbReference>
<accession>A0A2B7XPV5</accession>
<dbReference type="InterPro" id="IPR001810">
    <property type="entry name" value="F-box_dom"/>
</dbReference>